<proteinExistence type="predicted"/>
<evidence type="ECO:0000313" key="1">
    <source>
        <dbReference type="EMBL" id="EIM78973.1"/>
    </source>
</evidence>
<keyword evidence="2" id="KW-1185">Reference proteome</keyword>
<feature type="non-terminal residue" evidence="1">
    <location>
        <position position="1"/>
    </location>
</feature>
<gene>
    <name evidence="1" type="ORF">STEHIDRAFT_164142</name>
</gene>
<dbReference type="RefSeq" id="XP_007311929.1">
    <property type="nucleotide sequence ID" value="XM_007311867.1"/>
</dbReference>
<protein>
    <submittedName>
        <fullName evidence="1">Uncharacterized protein</fullName>
    </submittedName>
</protein>
<dbReference type="AlphaFoldDB" id="R7RW44"/>
<evidence type="ECO:0000313" key="2">
    <source>
        <dbReference type="Proteomes" id="UP000053927"/>
    </source>
</evidence>
<sequence length="78" mass="8756">YEPLVPLSAEEEAKIPDHISVIAIAGPEETPKQFWKCKEDEAWGPLSVTQSWPFKKYFGATWLAGAQNMVKIPEPRAT</sequence>
<reference evidence="2" key="1">
    <citation type="journal article" date="2012" name="Science">
        <title>The Paleozoic origin of enzymatic lignin decomposition reconstructed from 31 fungal genomes.</title>
        <authorList>
            <person name="Floudas D."/>
            <person name="Binder M."/>
            <person name="Riley R."/>
            <person name="Barry K."/>
            <person name="Blanchette R.A."/>
            <person name="Henrissat B."/>
            <person name="Martinez A.T."/>
            <person name="Otillar R."/>
            <person name="Spatafora J.W."/>
            <person name="Yadav J.S."/>
            <person name="Aerts A."/>
            <person name="Benoit I."/>
            <person name="Boyd A."/>
            <person name="Carlson A."/>
            <person name="Copeland A."/>
            <person name="Coutinho P.M."/>
            <person name="de Vries R.P."/>
            <person name="Ferreira P."/>
            <person name="Findley K."/>
            <person name="Foster B."/>
            <person name="Gaskell J."/>
            <person name="Glotzer D."/>
            <person name="Gorecki P."/>
            <person name="Heitman J."/>
            <person name="Hesse C."/>
            <person name="Hori C."/>
            <person name="Igarashi K."/>
            <person name="Jurgens J.A."/>
            <person name="Kallen N."/>
            <person name="Kersten P."/>
            <person name="Kohler A."/>
            <person name="Kuees U."/>
            <person name="Kumar T.K.A."/>
            <person name="Kuo A."/>
            <person name="LaButti K."/>
            <person name="Larrondo L.F."/>
            <person name="Lindquist E."/>
            <person name="Ling A."/>
            <person name="Lombard V."/>
            <person name="Lucas S."/>
            <person name="Lundell T."/>
            <person name="Martin R."/>
            <person name="McLaughlin D.J."/>
            <person name="Morgenstern I."/>
            <person name="Morin E."/>
            <person name="Murat C."/>
            <person name="Nagy L.G."/>
            <person name="Nolan M."/>
            <person name="Ohm R.A."/>
            <person name="Patyshakuliyeva A."/>
            <person name="Rokas A."/>
            <person name="Ruiz-Duenas F.J."/>
            <person name="Sabat G."/>
            <person name="Salamov A."/>
            <person name="Samejima M."/>
            <person name="Schmutz J."/>
            <person name="Slot J.C."/>
            <person name="St John F."/>
            <person name="Stenlid J."/>
            <person name="Sun H."/>
            <person name="Sun S."/>
            <person name="Syed K."/>
            <person name="Tsang A."/>
            <person name="Wiebenga A."/>
            <person name="Young D."/>
            <person name="Pisabarro A."/>
            <person name="Eastwood D.C."/>
            <person name="Martin F."/>
            <person name="Cullen D."/>
            <person name="Grigoriev I.V."/>
            <person name="Hibbett D.S."/>
        </authorList>
    </citation>
    <scope>NUCLEOTIDE SEQUENCE [LARGE SCALE GENOMIC DNA]</scope>
    <source>
        <strain evidence="2">FP-91666</strain>
    </source>
</reference>
<accession>R7RW44</accession>
<dbReference type="Proteomes" id="UP000053927">
    <property type="component" value="Unassembled WGS sequence"/>
</dbReference>
<name>R7RW44_STEHR</name>
<dbReference type="KEGG" id="shs:STEHIDRAFT_164142"/>
<dbReference type="GeneID" id="18802553"/>
<organism evidence="1 2">
    <name type="scientific">Stereum hirsutum (strain FP-91666)</name>
    <name type="common">White-rot fungus</name>
    <dbReference type="NCBI Taxonomy" id="721885"/>
    <lineage>
        <taxon>Eukaryota</taxon>
        <taxon>Fungi</taxon>
        <taxon>Dikarya</taxon>
        <taxon>Basidiomycota</taxon>
        <taxon>Agaricomycotina</taxon>
        <taxon>Agaricomycetes</taxon>
        <taxon>Russulales</taxon>
        <taxon>Stereaceae</taxon>
        <taxon>Stereum</taxon>
    </lineage>
</organism>
<dbReference type="EMBL" id="JH687486">
    <property type="protein sequence ID" value="EIM78973.1"/>
    <property type="molecule type" value="Genomic_DNA"/>
</dbReference>